<organism evidence="1 2">
    <name type="scientific">Pycnoporus cinnabarinus</name>
    <name type="common">Cinnabar-red polypore</name>
    <name type="synonym">Trametes cinnabarina</name>
    <dbReference type="NCBI Taxonomy" id="5643"/>
    <lineage>
        <taxon>Eukaryota</taxon>
        <taxon>Fungi</taxon>
        <taxon>Dikarya</taxon>
        <taxon>Basidiomycota</taxon>
        <taxon>Agaricomycotina</taxon>
        <taxon>Agaricomycetes</taxon>
        <taxon>Polyporales</taxon>
        <taxon>Polyporaceae</taxon>
        <taxon>Trametes</taxon>
    </lineage>
</organism>
<dbReference type="Gene3D" id="2.60.120.260">
    <property type="entry name" value="Galactose-binding domain-like"/>
    <property type="match status" value="1"/>
</dbReference>
<reference evidence="1" key="1">
    <citation type="submission" date="2014-01" db="EMBL/GenBank/DDBJ databases">
        <title>The genome of the white-rot fungus Pycnoporus cinnabarinus: a basidiomycete model with a versatile arsenal for lignocellulosic biomass breakdown.</title>
        <authorList>
            <person name="Levasseur A."/>
            <person name="Lomascolo A."/>
            <person name="Ruiz-Duenas F.J."/>
            <person name="Uzan E."/>
            <person name="Piumi F."/>
            <person name="Kues U."/>
            <person name="Ram A.F.J."/>
            <person name="Murat C."/>
            <person name="Haon M."/>
            <person name="Benoit I."/>
            <person name="Arfi Y."/>
            <person name="Chevret D."/>
            <person name="Drula E."/>
            <person name="Kwon M.J."/>
            <person name="Gouret P."/>
            <person name="Lesage-Meessen L."/>
            <person name="Lombard V."/>
            <person name="Mariette J."/>
            <person name="Noirot C."/>
            <person name="Park J."/>
            <person name="Patyshakuliyeva A."/>
            <person name="Wieneger R.A.B."/>
            <person name="Wosten H.A.B."/>
            <person name="Martin F."/>
            <person name="Coutinho P.M."/>
            <person name="de Vries R."/>
            <person name="Martinez A.T."/>
            <person name="Klopp C."/>
            <person name="Pontarotti P."/>
            <person name="Henrissat B."/>
            <person name="Record E."/>
        </authorList>
    </citation>
    <scope>NUCLEOTIDE SEQUENCE [LARGE SCALE GENOMIC DNA]</scope>
    <source>
        <strain evidence="1">BRFM137</strain>
    </source>
</reference>
<proteinExistence type="predicted"/>
<evidence type="ECO:0000313" key="1">
    <source>
        <dbReference type="EMBL" id="CDO77247.1"/>
    </source>
</evidence>
<evidence type="ECO:0000313" key="2">
    <source>
        <dbReference type="Proteomes" id="UP000029665"/>
    </source>
</evidence>
<dbReference type="STRING" id="5643.A0A060SRT8"/>
<dbReference type="HOGENOM" id="CLU_1230451_0_0_1"/>
<gene>
    <name evidence="1" type="ORF">BN946_scf184747.g60</name>
</gene>
<name>A0A060SRT8_PYCCI</name>
<comment type="caution">
    <text evidence="1">The sequence shown here is derived from an EMBL/GenBank/DDBJ whole genome shotgun (WGS) entry which is preliminary data.</text>
</comment>
<dbReference type="Proteomes" id="UP000029665">
    <property type="component" value="Unassembled WGS sequence"/>
</dbReference>
<protein>
    <submittedName>
        <fullName evidence="1">Uncharacterized protein</fullName>
    </submittedName>
</protein>
<accession>A0A060SRT8</accession>
<keyword evidence="2" id="KW-1185">Reference proteome</keyword>
<dbReference type="EMBL" id="CCBP010000446">
    <property type="protein sequence ID" value="CDO77247.1"/>
    <property type="molecule type" value="Genomic_DNA"/>
</dbReference>
<dbReference type="OrthoDB" id="2757511at2759"/>
<dbReference type="AlphaFoldDB" id="A0A060SRT8"/>
<sequence length="225" mass="23697">MSSHGWVYVDDTDPSIVYSGGDWITSARSGPSSVSGVFDGTLHGAQTEGITATFKFTGSEVGVIGTSGWTDKYGWPAVDFSIDGVQQDTSTFPPGISATTLFTNVTFFDSPVSPEAHILTITNLNGTAPNTFWFDYIFYRPLAGEGGGSATLGGSASTETGAGASSSTSGHLTSTAAMLLSALTDSGRSSVSAGGQWNFWDVWVDGGEFFVEQRGEFAQWKLWYA</sequence>